<accession>K0UWV2</accession>
<keyword evidence="2" id="KW-1185">Reference proteome</keyword>
<evidence type="ECO:0008006" key="3">
    <source>
        <dbReference type="Google" id="ProtNLM"/>
    </source>
</evidence>
<proteinExistence type="predicted"/>
<evidence type="ECO:0000313" key="2">
    <source>
        <dbReference type="Proteomes" id="UP000006072"/>
    </source>
</evidence>
<dbReference type="HOGENOM" id="CLU_2260620_0_0_11"/>
<dbReference type="PATRIC" id="fig|1194972.3.peg.2500"/>
<protein>
    <recommendedName>
        <fullName evidence="3">DUF3303 domain-containing protein</fullName>
    </recommendedName>
</protein>
<comment type="caution">
    <text evidence="1">The sequence shown here is derived from an EMBL/GenBank/DDBJ whole genome shotgun (WGS) entry which is preliminary data.</text>
</comment>
<dbReference type="EMBL" id="ALQA01000022">
    <property type="protein sequence ID" value="EJZ09490.1"/>
    <property type="molecule type" value="Genomic_DNA"/>
</dbReference>
<dbReference type="Proteomes" id="UP000006072">
    <property type="component" value="Unassembled WGS sequence"/>
</dbReference>
<dbReference type="AlphaFoldDB" id="K0UWV2"/>
<reference evidence="1 2" key="1">
    <citation type="journal article" date="2012" name="J. Bacteriol.">
        <title>Complete Genome Sequence of Mycobacterium vaccae Type Strain ATCC 25954.</title>
        <authorList>
            <person name="Ho Y.S."/>
            <person name="Adroub S.A."/>
            <person name="Abadi M."/>
            <person name="Al Alwan B."/>
            <person name="Alkhateeb R."/>
            <person name="Gao G."/>
            <person name="Ragab A."/>
            <person name="Ali S."/>
            <person name="van Soolingen D."/>
            <person name="Bitter W."/>
            <person name="Pain A."/>
            <person name="Abdallah A.M."/>
        </authorList>
    </citation>
    <scope>NUCLEOTIDE SEQUENCE [LARGE SCALE GENOMIC DNA]</scope>
    <source>
        <strain evidence="1 2">ATCC 25954</strain>
    </source>
</reference>
<evidence type="ECO:0000313" key="1">
    <source>
        <dbReference type="EMBL" id="EJZ09490.1"/>
    </source>
</evidence>
<dbReference type="Pfam" id="PF11746">
    <property type="entry name" value="DUF3303"/>
    <property type="match status" value="1"/>
</dbReference>
<gene>
    <name evidence="1" type="ORF">MVAC_12491</name>
</gene>
<name>K0UWV2_MYCVA</name>
<organism evidence="1 2">
    <name type="scientific">Mycolicibacterium vaccae ATCC 25954</name>
    <dbReference type="NCBI Taxonomy" id="1194972"/>
    <lineage>
        <taxon>Bacteria</taxon>
        <taxon>Bacillati</taxon>
        <taxon>Actinomycetota</taxon>
        <taxon>Actinomycetes</taxon>
        <taxon>Mycobacteriales</taxon>
        <taxon>Mycobacteriaceae</taxon>
        <taxon>Mycolicibacterium</taxon>
    </lineage>
</organism>
<dbReference type="eggNOG" id="ENOG50337WK">
    <property type="taxonomic scope" value="Bacteria"/>
</dbReference>
<dbReference type="InterPro" id="IPR021734">
    <property type="entry name" value="DUF3303"/>
</dbReference>
<sequence length="109" mass="12258">MRQEDLMKYAMTWTSRLGAAGKDNEEALRRALELFSKWQPPAGTTFHQFVGRVDGEGGFAIVETDNGTELLAETMKFSPFNSFQIHPVVDMDQWAQAAQQGIDYRNSIG</sequence>